<dbReference type="AlphaFoldDB" id="M0ZTB5"/>
<keyword evidence="2" id="KW-1185">Reference proteome</keyword>
<dbReference type="EnsemblPlants" id="PGSC0003DMT400007621">
    <property type="protein sequence ID" value="PGSC0003DMT400007621"/>
    <property type="gene ID" value="PGSC0003DMG400002946"/>
</dbReference>
<name>M0ZTB5_SOLTU</name>
<dbReference type="HOGENOM" id="CLU_2780806_0_0_1"/>
<dbReference type="Gramene" id="PGSC0003DMT400007621">
    <property type="protein sequence ID" value="PGSC0003DMT400007621"/>
    <property type="gene ID" value="PGSC0003DMG400002946"/>
</dbReference>
<sequence>MATGNRGSSRLPGNRGSSRLPCLQLCHLDSQGQFNVAALPILIQCTRGTYTTLQLMHASDLIIYHTLRS</sequence>
<dbReference type="Gramene" id="PGSC0003DMT400007622">
    <property type="protein sequence ID" value="PGSC0003DMT400007622"/>
    <property type="gene ID" value="PGSC0003DMG400002946"/>
</dbReference>
<dbReference type="EnsemblPlants" id="PGSC0003DMT400007622">
    <property type="protein sequence ID" value="PGSC0003DMT400007622"/>
    <property type="gene ID" value="PGSC0003DMG400002946"/>
</dbReference>
<accession>M0ZTB5</accession>
<dbReference type="ExpressionAtlas" id="M0ZTB5">
    <property type="expression patterns" value="baseline"/>
</dbReference>
<organism evidence="1 2">
    <name type="scientific">Solanum tuberosum</name>
    <name type="common">Potato</name>
    <dbReference type="NCBI Taxonomy" id="4113"/>
    <lineage>
        <taxon>Eukaryota</taxon>
        <taxon>Viridiplantae</taxon>
        <taxon>Streptophyta</taxon>
        <taxon>Embryophyta</taxon>
        <taxon>Tracheophyta</taxon>
        <taxon>Spermatophyta</taxon>
        <taxon>Magnoliopsida</taxon>
        <taxon>eudicotyledons</taxon>
        <taxon>Gunneridae</taxon>
        <taxon>Pentapetalae</taxon>
        <taxon>asterids</taxon>
        <taxon>lamiids</taxon>
        <taxon>Solanales</taxon>
        <taxon>Solanaceae</taxon>
        <taxon>Solanoideae</taxon>
        <taxon>Solaneae</taxon>
        <taxon>Solanum</taxon>
    </lineage>
</organism>
<dbReference type="Gramene" id="PGSC0003DMT400007620">
    <property type="protein sequence ID" value="PGSC0003DMT400007620"/>
    <property type="gene ID" value="PGSC0003DMG400002946"/>
</dbReference>
<dbReference type="EnsemblPlants" id="PGSC0003DMT400007620">
    <property type="protein sequence ID" value="PGSC0003DMT400007620"/>
    <property type="gene ID" value="PGSC0003DMG400002946"/>
</dbReference>
<reference evidence="1" key="2">
    <citation type="submission" date="2015-06" db="UniProtKB">
        <authorList>
            <consortium name="EnsemblPlants"/>
        </authorList>
    </citation>
    <scope>IDENTIFICATION</scope>
    <source>
        <strain evidence="1">DM1-3 516 R44</strain>
    </source>
</reference>
<evidence type="ECO:0000313" key="2">
    <source>
        <dbReference type="Proteomes" id="UP000011115"/>
    </source>
</evidence>
<evidence type="ECO:0000313" key="1">
    <source>
        <dbReference type="EnsemblPlants" id="PGSC0003DMT400007622"/>
    </source>
</evidence>
<protein>
    <submittedName>
        <fullName evidence="1">UDP-glucosyltransferase</fullName>
    </submittedName>
</protein>
<reference evidence="2" key="1">
    <citation type="journal article" date="2011" name="Nature">
        <title>Genome sequence and analysis of the tuber crop potato.</title>
        <authorList>
            <consortium name="The Potato Genome Sequencing Consortium"/>
        </authorList>
    </citation>
    <scope>NUCLEOTIDE SEQUENCE [LARGE SCALE GENOMIC DNA]</scope>
    <source>
        <strain evidence="2">cv. DM1-3 516 R44</strain>
    </source>
</reference>
<dbReference type="Proteomes" id="UP000011115">
    <property type="component" value="Unassembled WGS sequence"/>
</dbReference>
<proteinExistence type="predicted"/>